<evidence type="ECO:0000313" key="2">
    <source>
        <dbReference type="Proteomes" id="UP001055072"/>
    </source>
</evidence>
<protein>
    <submittedName>
        <fullName evidence="1">Uncharacterized protein</fullName>
    </submittedName>
</protein>
<dbReference type="Proteomes" id="UP001055072">
    <property type="component" value="Unassembled WGS sequence"/>
</dbReference>
<name>A0ACB8TXE4_9APHY</name>
<evidence type="ECO:0000313" key="1">
    <source>
        <dbReference type="EMBL" id="KAI0086732.1"/>
    </source>
</evidence>
<sequence>MLRTRNGWNATSVVMTFWLLAGSQRKTGEIRRAVRTLVSPTSPVARLPLTSAYIEVPLVIAKYTPVRKVIDVLKLLGAQLKQSTLLPARLCVIFSIWGAEVLNFKFKESLAQYQSSTIAYRYLATLLVILCYNHHHPYIKLETIAEFKPQKAYHHTMRCDTRQSAFKAKVQSMITDGVPIHIEYHVSDPDIGCRLYSSTDDPLYSGENI</sequence>
<gene>
    <name evidence="1" type="ORF">BDY19DRAFT_907924</name>
</gene>
<keyword evidence="2" id="KW-1185">Reference proteome</keyword>
<dbReference type="EMBL" id="MU274921">
    <property type="protein sequence ID" value="KAI0086732.1"/>
    <property type="molecule type" value="Genomic_DNA"/>
</dbReference>
<organism evidence="1 2">
    <name type="scientific">Irpex rosettiformis</name>
    <dbReference type="NCBI Taxonomy" id="378272"/>
    <lineage>
        <taxon>Eukaryota</taxon>
        <taxon>Fungi</taxon>
        <taxon>Dikarya</taxon>
        <taxon>Basidiomycota</taxon>
        <taxon>Agaricomycotina</taxon>
        <taxon>Agaricomycetes</taxon>
        <taxon>Polyporales</taxon>
        <taxon>Irpicaceae</taxon>
        <taxon>Irpex</taxon>
    </lineage>
</organism>
<proteinExistence type="predicted"/>
<reference evidence="1" key="1">
    <citation type="journal article" date="2021" name="Environ. Microbiol.">
        <title>Gene family expansions and transcriptome signatures uncover fungal adaptations to wood decay.</title>
        <authorList>
            <person name="Hage H."/>
            <person name="Miyauchi S."/>
            <person name="Viragh M."/>
            <person name="Drula E."/>
            <person name="Min B."/>
            <person name="Chaduli D."/>
            <person name="Navarro D."/>
            <person name="Favel A."/>
            <person name="Norest M."/>
            <person name="Lesage-Meessen L."/>
            <person name="Balint B."/>
            <person name="Merenyi Z."/>
            <person name="de Eugenio L."/>
            <person name="Morin E."/>
            <person name="Martinez A.T."/>
            <person name="Baldrian P."/>
            <person name="Stursova M."/>
            <person name="Martinez M.J."/>
            <person name="Novotny C."/>
            <person name="Magnuson J.K."/>
            <person name="Spatafora J.W."/>
            <person name="Maurice S."/>
            <person name="Pangilinan J."/>
            <person name="Andreopoulos W."/>
            <person name="LaButti K."/>
            <person name="Hundley H."/>
            <person name="Na H."/>
            <person name="Kuo A."/>
            <person name="Barry K."/>
            <person name="Lipzen A."/>
            <person name="Henrissat B."/>
            <person name="Riley R."/>
            <person name="Ahrendt S."/>
            <person name="Nagy L.G."/>
            <person name="Grigoriev I.V."/>
            <person name="Martin F."/>
            <person name="Rosso M.N."/>
        </authorList>
    </citation>
    <scope>NUCLEOTIDE SEQUENCE</scope>
    <source>
        <strain evidence="1">CBS 384.51</strain>
    </source>
</reference>
<accession>A0ACB8TXE4</accession>
<comment type="caution">
    <text evidence="1">The sequence shown here is derived from an EMBL/GenBank/DDBJ whole genome shotgun (WGS) entry which is preliminary data.</text>
</comment>